<evidence type="ECO:0000313" key="5">
    <source>
        <dbReference type="Proteomes" id="UP000030700"/>
    </source>
</evidence>
<dbReference type="EMBL" id="DF820459">
    <property type="protein sequence ID" value="GAK53597.1"/>
    <property type="molecule type" value="Genomic_DNA"/>
</dbReference>
<dbReference type="InterPro" id="IPR001789">
    <property type="entry name" value="Sig_transdc_resp-reg_receiver"/>
</dbReference>
<evidence type="ECO:0000259" key="2">
    <source>
        <dbReference type="PROSITE" id="PS50110"/>
    </source>
</evidence>
<proteinExistence type="predicted"/>
<keyword evidence="4" id="KW-0378">Hydrolase</keyword>
<reference evidence="4" key="1">
    <citation type="journal article" date="2015" name="PeerJ">
        <title>First genomic representation of candidate bacterial phylum KSB3 points to enhanced environmental sensing as a trigger of wastewater bulking.</title>
        <authorList>
            <person name="Sekiguchi Y."/>
            <person name="Ohashi A."/>
            <person name="Parks D.H."/>
            <person name="Yamauchi T."/>
            <person name="Tyson G.W."/>
            <person name="Hugenholtz P."/>
        </authorList>
    </citation>
    <scope>NUCLEOTIDE SEQUENCE [LARGE SCALE GENOMIC DNA]</scope>
</reference>
<dbReference type="Pfam" id="PF13487">
    <property type="entry name" value="HD_5"/>
    <property type="match status" value="1"/>
</dbReference>
<dbReference type="PROSITE" id="PS50110">
    <property type="entry name" value="RESPONSE_REGULATORY"/>
    <property type="match status" value="1"/>
</dbReference>
<dbReference type="Gene3D" id="3.40.50.2300">
    <property type="match status" value="1"/>
</dbReference>
<dbReference type="GO" id="GO:0000160">
    <property type="term" value="P:phosphorelay signal transduction system"/>
    <property type="evidence" value="ECO:0007669"/>
    <property type="project" value="InterPro"/>
</dbReference>
<dbReference type="AlphaFoldDB" id="A0A0S6W1C0"/>
<dbReference type="SMART" id="SM00448">
    <property type="entry name" value="REC"/>
    <property type="match status" value="1"/>
</dbReference>
<dbReference type="InterPro" id="IPR052020">
    <property type="entry name" value="Cyclic_di-GMP/3'3'-cGAMP_PDE"/>
</dbReference>
<evidence type="ECO:0000259" key="3">
    <source>
        <dbReference type="PROSITE" id="PS51832"/>
    </source>
</evidence>
<dbReference type="SMART" id="SM00471">
    <property type="entry name" value="HDc"/>
    <property type="match status" value="1"/>
</dbReference>
<dbReference type="Gene3D" id="1.10.3210.10">
    <property type="entry name" value="Hypothetical protein af1432"/>
    <property type="match status" value="1"/>
</dbReference>
<keyword evidence="1" id="KW-0597">Phosphoprotein</keyword>
<dbReference type="PROSITE" id="PS51832">
    <property type="entry name" value="HD_GYP"/>
    <property type="match status" value="1"/>
</dbReference>
<dbReference type="InterPro" id="IPR037522">
    <property type="entry name" value="HD_GYP_dom"/>
</dbReference>
<dbReference type="SUPFAM" id="SSF52172">
    <property type="entry name" value="CheY-like"/>
    <property type="match status" value="1"/>
</dbReference>
<dbReference type="GO" id="GO:0016787">
    <property type="term" value="F:hydrolase activity"/>
    <property type="evidence" value="ECO:0007669"/>
    <property type="project" value="UniProtKB-KW"/>
</dbReference>
<feature type="modified residue" description="4-aspartylphosphate" evidence="1">
    <location>
        <position position="57"/>
    </location>
</feature>
<evidence type="ECO:0000256" key="1">
    <source>
        <dbReference type="PROSITE-ProRule" id="PRU00169"/>
    </source>
</evidence>
<protein>
    <submittedName>
        <fullName evidence="4">Response regulator receiver modulated metal dependent phosphohydrolase</fullName>
    </submittedName>
</protein>
<dbReference type="Proteomes" id="UP000030700">
    <property type="component" value="Unassembled WGS sequence"/>
</dbReference>
<dbReference type="SUPFAM" id="SSF109604">
    <property type="entry name" value="HD-domain/PDEase-like"/>
    <property type="match status" value="1"/>
</dbReference>
<sequence length="372" mass="41774">MNKEPIPTIMIVDDTPANLNLLEEMLSGRGYEVNAFPHGKLALSAAAQSPPDLILLDVMMPDLDGFEVCRQLKTNPATSNIPVIFISALDDTYSKVNAFKQGGMDYITKPFQEAEVQARVKTHLKMHLMQAELEKHNQHLEELVHEKVREISDSQLATLVAISSLSEYRDGDTGQHIERTRTFCQILAQKLREEPRLAAILTDDYIENLYHAAPLHDIGKIGIPDHVLLKSAKLTPEEFEIMKTHVLIGTITLQRVRGRYPKNTFINMGIDIARSHHEKWNGTGYPDGISGENIPLSGRIMAIADVYDALRSKRPYKEPFSHERSVEIIQEGSGQHFDPDAVKAFLAIESNFDDISARMKYGETVTSIDFVS</sequence>
<dbReference type="InterPro" id="IPR003607">
    <property type="entry name" value="HD/PDEase_dom"/>
</dbReference>
<feature type="domain" description="HD-GYP" evidence="3">
    <location>
        <begin position="151"/>
        <end position="361"/>
    </location>
</feature>
<organism evidence="4">
    <name type="scientific">Candidatus Moduliflexus flocculans</name>
    <dbReference type="NCBI Taxonomy" id="1499966"/>
    <lineage>
        <taxon>Bacteria</taxon>
        <taxon>Candidatus Moduliflexota</taxon>
        <taxon>Candidatus Moduliflexia</taxon>
        <taxon>Candidatus Moduliflexales</taxon>
        <taxon>Candidatus Moduliflexaceae</taxon>
    </lineage>
</organism>
<dbReference type="InterPro" id="IPR011006">
    <property type="entry name" value="CheY-like_superfamily"/>
</dbReference>
<gene>
    <name evidence="4" type="ORF">U14_04863</name>
</gene>
<dbReference type="HOGENOM" id="CLU_000445_92_10_0"/>
<evidence type="ECO:0000313" key="4">
    <source>
        <dbReference type="EMBL" id="GAK53597.1"/>
    </source>
</evidence>
<name>A0A0S6W1C0_9BACT</name>
<dbReference type="CDD" id="cd00077">
    <property type="entry name" value="HDc"/>
    <property type="match status" value="1"/>
</dbReference>
<dbReference type="PANTHER" id="PTHR45228">
    <property type="entry name" value="CYCLIC DI-GMP PHOSPHODIESTERASE TM_0186-RELATED"/>
    <property type="match status" value="1"/>
</dbReference>
<feature type="domain" description="Response regulatory" evidence="2">
    <location>
        <begin position="8"/>
        <end position="124"/>
    </location>
</feature>
<accession>A0A0S6W1C0</accession>
<dbReference type="STRING" id="1499966.U14_04863"/>
<dbReference type="PANTHER" id="PTHR45228:SF5">
    <property type="entry name" value="CYCLIC DI-GMP PHOSPHODIESTERASE VC_1348-RELATED"/>
    <property type="match status" value="1"/>
</dbReference>
<dbReference type="Pfam" id="PF00072">
    <property type="entry name" value="Response_reg"/>
    <property type="match status" value="1"/>
</dbReference>
<dbReference type="CDD" id="cd19920">
    <property type="entry name" value="REC_PA4781-like"/>
    <property type="match status" value="1"/>
</dbReference>
<keyword evidence="5" id="KW-1185">Reference proteome</keyword>